<feature type="active site" description="Nucleophile" evidence="1">
    <location>
        <position position="11"/>
    </location>
</feature>
<dbReference type="Pfam" id="PF13192">
    <property type="entry name" value="Thioredoxin_3"/>
    <property type="match status" value="1"/>
</dbReference>
<evidence type="ECO:0000313" key="4">
    <source>
        <dbReference type="EMBL" id="KPJ64203.1"/>
    </source>
</evidence>
<feature type="active site" description="Nucleophile" evidence="1">
    <location>
        <position position="14"/>
    </location>
</feature>
<evidence type="ECO:0000313" key="5">
    <source>
        <dbReference type="Proteomes" id="UP000052020"/>
    </source>
</evidence>
<dbReference type="InterPro" id="IPR005243">
    <property type="entry name" value="THIRX-like_proc"/>
</dbReference>
<keyword evidence="2" id="KW-0676">Redox-active center</keyword>
<accession>A0A0S7XPS2</accession>
<dbReference type="NCBIfam" id="TIGR00412">
    <property type="entry name" value="redox_disulf_2"/>
    <property type="match status" value="1"/>
</dbReference>
<feature type="disulfide bond" description="Redox-active" evidence="2">
    <location>
        <begin position="11"/>
        <end position="14"/>
    </location>
</feature>
<dbReference type="AlphaFoldDB" id="A0A0S7XPS2"/>
<dbReference type="EMBL" id="LIZY01000037">
    <property type="protein sequence ID" value="KPJ64203.1"/>
    <property type="molecule type" value="Genomic_DNA"/>
</dbReference>
<dbReference type="Gene3D" id="3.40.30.10">
    <property type="entry name" value="Glutaredoxin"/>
    <property type="match status" value="1"/>
</dbReference>
<organism evidence="4 5">
    <name type="scientific">candidate division KD3-62 bacterium DG_56</name>
    <dbReference type="NCBI Taxonomy" id="1704032"/>
    <lineage>
        <taxon>Bacteria</taxon>
        <taxon>candidate division KD3-62</taxon>
    </lineage>
</organism>
<dbReference type="InterPro" id="IPR036249">
    <property type="entry name" value="Thioredoxin-like_sf"/>
</dbReference>
<dbReference type="PIRSF" id="PIRSF037031">
    <property type="entry name" value="Redox_disulphide_2"/>
    <property type="match status" value="1"/>
</dbReference>
<dbReference type="PANTHER" id="PTHR36450">
    <property type="entry name" value="THIOREDOXIN"/>
    <property type="match status" value="1"/>
</dbReference>
<gene>
    <name evidence="4" type="ORF">AMK68_02110</name>
</gene>
<proteinExistence type="predicted"/>
<dbReference type="Proteomes" id="UP000052020">
    <property type="component" value="Unassembled WGS sequence"/>
</dbReference>
<feature type="domain" description="Thioredoxin-like fold" evidence="3">
    <location>
        <begin position="3"/>
        <end position="76"/>
    </location>
</feature>
<dbReference type="PANTHER" id="PTHR36450:SF1">
    <property type="entry name" value="THIOREDOXIN"/>
    <property type="match status" value="1"/>
</dbReference>
<name>A0A0S7XPS2_9BACT</name>
<evidence type="ECO:0000259" key="3">
    <source>
        <dbReference type="Pfam" id="PF13192"/>
    </source>
</evidence>
<protein>
    <recommendedName>
        <fullName evidence="3">Thioredoxin-like fold domain-containing protein</fullName>
    </recommendedName>
</protein>
<dbReference type="InterPro" id="IPR012336">
    <property type="entry name" value="Thioredoxin-like_fold"/>
</dbReference>
<keyword evidence="2" id="KW-1015">Disulfide bond</keyword>
<reference evidence="4 5" key="1">
    <citation type="journal article" date="2015" name="Microbiome">
        <title>Genomic resolution of linkages in carbon, nitrogen, and sulfur cycling among widespread estuary sediment bacteria.</title>
        <authorList>
            <person name="Baker B.J."/>
            <person name="Lazar C.S."/>
            <person name="Teske A.P."/>
            <person name="Dick G.J."/>
        </authorList>
    </citation>
    <scope>NUCLEOTIDE SEQUENCE [LARGE SCALE GENOMIC DNA]</scope>
    <source>
        <strain evidence="4">DG_56</strain>
    </source>
</reference>
<dbReference type="SUPFAM" id="SSF52833">
    <property type="entry name" value="Thioredoxin-like"/>
    <property type="match status" value="1"/>
</dbReference>
<evidence type="ECO:0000256" key="1">
    <source>
        <dbReference type="PIRSR" id="PIRSR037031-50"/>
    </source>
</evidence>
<sequence>MKKVQVLGSGCPRCQQVAVNAAEAAEAMGVEVDIEKVSRPTDIAKFGVMFTPGLAVEGEVVCAGRIPSVEEIKGWLGG</sequence>
<comment type="caution">
    <text evidence="4">The sequence shown here is derived from an EMBL/GenBank/DDBJ whole genome shotgun (WGS) entry which is preliminary data.</text>
</comment>
<evidence type="ECO:0000256" key="2">
    <source>
        <dbReference type="PIRSR" id="PIRSR037031-51"/>
    </source>
</evidence>